<evidence type="ECO:0000313" key="2">
    <source>
        <dbReference type="Proteomes" id="UP000199137"/>
    </source>
</evidence>
<protein>
    <submittedName>
        <fullName evidence="1">Uncharacterized protein, contains GYD domain</fullName>
    </submittedName>
</protein>
<evidence type="ECO:0000313" key="1">
    <source>
        <dbReference type="EMBL" id="SFQ68089.1"/>
    </source>
</evidence>
<dbReference type="InterPro" id="IPR014845">
    <property type="entry name" value="GYD/TTHA1554"/>
</dbReference>
<proteinExistence type="predicted"/>
<dbReference type="EMBL" id="FOWC01000019">
    <property type="protein sequence ID" value="SFQ68089.1"/>
    <property type="molecule type" value="Genomic_DNA"/>
</dbReference>
<sequence>MHTVVLATATDEACKTEAHELHRFTSLVDRLEQHDARLVAAWNLLGKYDYLMVLETRDDPRAAFGAMSLIAQSGSMRTETMVAMPLTEYFELAGEVAGQSPAPAARRAENFT</sequence>
<dbReference type="RefSeq" id="WP_093576769.1">
    <property type="nucleotide sequence ID" value="NZ_FOWC01000019.1"/>
</dbReference>
<dbReference type="STRING" id="112413.SAMN05421854_11913"/>
<dbReference type="OrthoDB" id="3635650at2"/>
<dbReference type="Proteomes" id="UP000199137">
    <property type="component" value="Unassembled WGS sequence"/>
</dbReference>
<accession>A0A1I6AHC7</accession>
<name>A0A1I6AHC7_9PSEU</name>
<dbReference type="AlphaFoldDB" id="A0A1I6AHC7"/>
<organism evidence="1 2">
    <name type="scientific">Amycolatopsis rubida</name>
    <dbReference type="NCBI Taxonomy" id="112413"/>
    <lineage>
        <taxon>Bacteria</taxon>
        <taxon>Bacillati</taxon>
        <taxon>Actinomycetota</taxon>
        <taxon>Actinomycetes</taxon>
        <taxon>Pseudonocardiales</taxon>
        <taxon>Pseudonocardiaceae</taxon>
        <taxon>Amycolatopsis</taxon>
    </lineage>
</organism>
<reference evidence="2" key="1">
    <citation type="submission" date="2016-10" db="EMBL/GenBank/DDBJ databases">
        <authorList>
            <person name="Varghese N."/>
            <person name="Submissions S."/>
        </authorList>
    </citation>
    <scope>NUCLEOTIDE SEQUENCE [LARGE SCALE GENOMIC DNA]</scope>
    <source>
        <strain evidence="2">DSM 44637</strain>
    </source>
</reference>
<dbReference type="Pfam" id="PF08734">
    <property type="entry name" value="GYD"/>
    <property type="match status" value="1"/>
</dbReference>
<gene>
    <name evidence="1" type="ORF">SAMN05421854_11913</name>
</gene>